<dbReference type="STRING" id="1121321.SAMN04488530_12615"/>
<evidence type="ECO:0000313" key="1">
    <source>
        <dbReference type="EMBL" id="SHH20382.1"/>
    </source>
</evidence>
<dbReference type="RefSeq" id="WP_073126819.1">
    <property type="nucleotide sequence ID" value="NZ_BAABCH010000090.1"/>
</dbReference>
<accession>A0A1M5R1X5</accession>
<evidence type="ECO:0000313" key="2">
    <source>
        <dbReference type="Proteomes" id="UP000243255"/>
    </source>
</evidence>
<protein>
    <submittedName>
        <fullName evidence="1">Uncharacterized protein</fullName>
    </submittedName>
</protein>
<name>A0A1M5R1X5_9FIRM</name>
<sequence>MKRLIYIFCVFLLLVSLAGCKKEEKSLGDAYQETYTGVIKSWRWAGGDNGMVMQLSVDVGNGKIITFSTTRNTKFVGIEEYRINSNDEVVIECESYTESDYHSILTIKLK</sequence>
<dbReference type="PROSITE" id="PS51257">
    <property type="entry name" value="PROKAR_LIPOPROTEIN"/>
    <property type="match status" value="1"/>
</dbReference>
<keyword evidence="2" id="KW-1185">Reference proteome</keyword>
<reference evidence="2" key="1">
    <citation type="submission" date="2016-11" db="EMBL/GenBank/DDBJ databases">
        <authorList>
            <person name="Varghese N."/>
            <person name="Submissions S."/>
        </authorList>
    </citation>
    <scope>NUCLEOTIDE SEQUENCE [LARGE SCALE GENOMIC DNA]</scope>
    <source>
        <strain evidence="2">DSM 2635</strain>
    </source>
</reference>
<dbReference type="EMBL" id="FQWX01000026">
    <property type="protein sequence ID" value="SHH20382.1"/>
    <property type="molecule type" value="Genomic_DNA"/>
</dbReference>
<organism evidence="1 2">
    <name type="scientific">Asaccharospora irregularis DSM 2635</name>
    <dbReference type="NCBI Taxonomy" id="1121321"/>
    <lineage>
        <taxon>Bacteria</taxon>
        <taxon>Bacillati</taxon>
        <taxon>Bacillota</taxon>
        <taxon>Clostridia</taxon>
        <taxon>Peptostreptococcales</taxon>
        <taxon>Peptostreptococcaceae</taxon>
        <taxon>Asaccharospora</taxon>
    </lineage>
</organism>
<dbReference type="Proteomes" id="UP000243255">
    <property type="component" value="Unassembled WGS sequence"/>
</dbReference>
<dbReference type="AlphaFoldDB" id="A0A1M5R1X5"/>
<gene>
    <name evidence="1" type="ORF">SAMN04488530_12615</name>
</gene>
<proteinExistence type="predicted"/>